<feature type="compositionally biased region" description="Basic and acidic residues" evidence="1">
    <location>
        <begin position="1"/>
        <end position="12"/>
    </location>
</feature>
<gene>
    <name evidence="2" type="ORF">BOLC2T10050H</name>
</gene>
<evidence type="ECO:0000313" key="2">
    <source>
        <dbReference type="EMBL" id="VDD24270.1"/>
    </source>
</evidence>
<feature type="compositionally biased region" description="Basic residues" evidence="1">
    <location>
        <begin position="28"/>
        <end position="37"/>
    </location>
</feature>
<dbReference type="EMBL" id="LR031874">
    <property type="protein sequence ID" value="VDD24270.1"/>
    <property type="molecule type" value="Genomic_DNA"/>
</dbReference>
<accession>A0A3P6DAK8</accession>
<dbReference type="AlphaFoldDB" id="A0A3P6DAK8"/>
<feature type="region of interest" description="Disordered" evidence="1">
    <location>
        <begin position="1"/>
        <end position="37"/>
    </location>
</feature>
<organism evidence="2">
    <name type="scientific">Brassica oleracea</name>
    <name type="common">Wild cabbage</name>
    <dbReference type="NCBI Taxonomy" id="3712"/>
    <lineage>
        <taxon>Eukaryota</taxon>
        <taxon>Viridiplantae</taxon>
        <taxon>Streptophyta</taxon>
        <taxon>Embryophyta</taxon>
        <taxon>Tracheophyta</taxon>
        <taxon>Spermatophyta</taxon>
        <taxon>Magnoliopsida</taxon>
        <taxon>eudicotyledons</taxon>
        <taxon>Gunneridae</taxon>
        <taxon>Pentapetalae</taxon>
        <taxon>rosids</taxon>
        <taxon>malvids</taxon>
        <taxon>Brassicales</taxon>
        <taxon>Brassicaceae</taxon>
        <taxon>Brassiceae</taxon>
        <taxon>Brassica</taxon>
    </lineage>
</organism>
<protein>
    <submittedName>
        <fullName evidence="2">Uncharacterized protein</fullName>
    </submittedName>
</protein>
<reference evidence="2" key="1">
    <citation type="submission" date="2018-11" db="EMBL/GenBank/DDBJ databases">
        <authorList>
            <consortium name="Genoscope - CEA"/>
            <person name="William W."/>
        </authorList>
    </citation>
    <scope>NUCLEOTIDE SEQUENCE</scope>
</reference>
<evidence type="ECO:0000256" key="1">
    <source>
        <dbReference type="SAM" id="MobiDB-lite"/>
    </source>
</evidence>
<proteinExistence type="predicted"/>
<name>A0A3P6DAK8_BRAOL</name>
<sequence>MTTSNPEKRGHESGVSTKTSPKITEKRLTRKSARNKE</sequence>